<comment type="caution">
    <text evidence="1">The sequence shown here is derived from an EMBL/GenBank/DDBJ whole genome shotgun (WGS) entry which is preliminary data.</text>
</comment>
<proteinExistence type="predicted"/>
<gene>
    <name evidence="1" type="ORF">FisN_10Lu395</name>
</gene>
<organism evidence="1 2">
    <name type="scientific">Fistulifera solaris</name>
    <name type="common">Oleaginous diatom</name>
    <dbReference type="NCBI Taxonomy" id="1519565"/>
    <lineage>
        <taxon>Eukaryota</taxon>
        <taxon>Sar</taxon>
        <taxon>Stramenopiles</taxon>
        <taxon>Ochrophyta</taxon>
        <taxon>Bacillariophyta</taxon>
        <taxon>Bacillariophyceae</taxon>
        <taxon>Bacillariophycidae</taxon>
        <taxon>Naviculales</taxon>
        <taxon>Naviculaceae</taxon>
        <taxon>Fistulifera</taxon>
    </lineage>
</organism>
<dbReference type="InParanoid" id="A0A1Z5JV77"/>
<sequence>MVERRLWTPSKNDNHPLVPWVIIWRRDGCPLSVMNMKGLLELEMLDKLDVCGTEDDFGLLPLSSKASKAVEYRMHIHPLIQPHDFRDLASSAKDLQWTFRATIRDNWDALLLAF</sequence>
<name>A0A1Z5JV77_FISSO</name>
<evidence type="ECO:0000313" key="1">
    <source>
        <dbReference type="EMBL" id="GAX17678.1"/>
    </source>
</evidence>
<dbReference type="EMBL" id="BDSP01000120">
    <property type="protein sequence ID" value="GAX17678.1"/>
    <property type="molecule type" value="Genomic_DNA"/>
</dbReference>
<keyword evidence="2" id="KW-1185">Reference proteome</keyword>
<accession>A0A1Z5JV77</accession>
<evidence type="ECO:0000313" key="2">
    <source>
        <dbReference type="Proteomes" id="UP000198406"/>
    </source>
</evidence>
<dbReference type="AlphaFoldDB" id="A0A1Z5JV77"/>
<reference evidence="1 2" key="1">
    <citation type="journal article" date="2015" name="Plant Cell">
        <title>Oil accumulation by the oleaginous diatom Fistulifera solaris as revealed by the genome and transcriptome.</title>
        <authorList>
            <person name="Tanaka T."/>
            <person name="Maeda Y."/>
            <person name="Veluchamy A."/>
            <person name="Tanaka M."/>
            <person name="Abida H."/>
            <person name="Marechal E."/>
            <person name="Bowler C."/>
            <person name="Muto M."/>
            <person name="Sunaga Y."/>
            <person name="Tanaka M."/>
            <person name="Yoshino T."/>
            <person name="Taniguchi T."/>
            <person name="Fukuda Y."/>
            <person name="Nemoto M."/>
            <person name="Matsumoto M."/>
            <person name="Wong P.S."/>
            <person name="Aburatani S."/>
            <person name="Fujibuchi W."/>
        </authorList>
    </citation>
    <scope>NUCLEOTIDE SEQUENCE [LARGE SCALE GENOMIC DNA]</scope>
    <source>
        <strain evidence="1 2">JPCC DA0580</strain>
    </source>
</reference>
<dbReference type="Proteomes" id="UP000198406">
    <property type="component" value="Unassembled WGS sequence"/>
</dbReference>
<protein>
    <submittedName>
        <fullName evidence="1">Uncharacterized protein</fullName>
    </submittedName>
</protein>